<evidence type="ECO:0000313" key="8">
    <source>
        <dbReference type="Proteomes" id="UP000184211"/>
    </source>
</evidence>
<dbReference type="Gene3D" id="3.90.1150.10">
    <property type="entry name" value="Aspartate Aminotransferase, domain 1"/>
    <property type="match status" value="1"/>
</dbReference>
<dbReference type="Gene3D" id="3.40.640.10">
    <property type="entry name" value="Type I PLP-dependent aspartate aminotransferase-like (Major domain)"/>
    <property type="match status" value="1"/>
</dbReference>
<dbReference type="PANTHER" id="PTHR46577">
    <property type="entry name" value="HTH-TYPE TRANSCRIPTIONAL REGULATORY PROTEIN GABR"/>
    <property type="match status" value="1"/>
</dbReference>
<keyword evidence="4" id="KW-0238">DNA-binding</keyword>
<dbReference type="InterPro" id="IPR036390">
    <property type="entry name" value="WH_DNA-bd_sf"/>
</dbReference>
<keyword evidence="5" id="KW-0804">Transcription</keyword>
<dbReference type="Pfam" id="PF00155">
    <property type="entry name" value="Aminotran_1_2"/>
    <property type="match status" value="1"/>
</dbReference>
<evidence type="ECO:0000259" key="6">
    <source>
        <dbReference type="PROSITE" id="PS50949"/>
    </source>
</evidence>
<dbReference type="GO" id="GO:0003700">
    <property type="term" value="F:DNA-binding transcription factor activity"/>
    <property type="evidence" value="ECO:0007669"/>
    <property type="project" value="InterPro"/>
</dbReference>
<evidence type="ECO:0000256" key="1">
    <source>
        <dbReference type="ARBA" id="ARBA00005384"/>
    </source>
</evidence>
<sequence>MGTNWQPLLAETGRAKYRALADSITKGIAEGTLDPGQKLPPVRELAYRLDITPGTVARAYSILVEEGALVAGVGRGTYVADSQPKLQDEDAGAMIDFFSPRIPNLGQEDLLRDALRKVSSELSSNALMQYPKRETNLPARNAFMAWMQDAPIGHYGLDDIVITHGGQNAILHVMQAVLRGHDPVVLVDEVTFSGFRKAAELCRAKVVGVPWDGEGPDPRALEELVQSTGATLYCTSAEVNNPTTRATTARRRREIASVALRHGLHVLDDDCYHTGSHSAESYRALLPDLGWYISSPSKLVSPSLRIGFTVPPRGWVGEMLRSVQFSHFGVSSVLTETFAHLMTSPKLPAIIDKVQAKINADLRYVVNQLGGYPIRWRSNVPLVWVELPVGWRAPAFAQAAEARGVEMKSADEFTLREGRAVHAVRIALNGQMAQARFEEGIRIIRMLLDNPPRSFTT</sequence>
<dbReference type="RefSeq" id="WP_072789252.1">
    <property type="nucleotide sequence ID" value="NZ_FQWM01000001.1"/>
</dbReference>
<gene>
    <name evidence="7" type="ORF">SAMN04488044_0213</name>
</gene>
<dbReference type="AlphaFoldDB" id="A0A1M5I7I8"/>
<dbReference type="OrthoDB" id="9804020at2"/>
<dbReference type="Pfam" id="PF00392">
    <property type="entry name" value="GntR"/>
    <property type="match status" value="1"/>
</dbReference>
<protein>
    <submittedName>
        <fullName evidence="7">Transcriptional regulator, GntR family</fullName>
    </submittedName>
</protein>
<dbReference type="GO" id="GO:0003677">
    <property type="term" value="F:DNA binding"/>
    <property type="evidence" value="ECO:0007669"/>
    <property type="project" value="UniProtKB-KW"/>
</dbReference>
<evidence type="ECO:0000256" key="3">
    <source>
        <dbReference type="ARBA" id="ARBA00023015"/>
    </source>
</evidence>
<keyword evidence="3" id="KW-0805">Transcription regulation</keyword>
<name>A0A1M5I7I8_9RHOB</name>
<dbReference type="CDD" id="cd00609">
    <property type="entry name" value="AAT_like"/>
    <property type="match status" value="1"/>
</dbReference>
<accession>A0A1M5I7I8</accession>
<dbReference type="InterPro" id="IPR036388">
    <property type="entry name" value="WH-like_DNA-bd_sf"/>
</dbReference>
<dbReference type="InterPro" id="IPR051446">
    <property type="entry name" value="HTH_trans_reg/aminotransferase"/>
</dbReference>
<dbReference type="CDD" id="cd07377">
    <property type="entry name" value="WHTH_GntR"/>
    <property type="match status" value="1"/>
</dbReference>
<keyword evidence="8" id="KW-1185">Reference proteome</keyword>
<dbReference type="InterPro" id="IPR000524">
    <property type="entry name" value="Tscrpt_reg_HTH_GntR"/>
</dbReference>
<dbReference type="Gene3D" id="1.10.10.10">
    <property type="entry name" value="Winged helix-like DNA-binding domain superfamily/Winged helix DNA-binding domain"/>
    <property type="match status" value="1"/>
</dbReference>
<dbReference type="PANTHER" id="PTHR46577:SF1">
    <property type="entry name" value="HTH-TYPE TRANSCRIPTIONAL REGULATORY PROTEIN GABR"/>
    <property type="match status" value="1"/>
</dbReference>
<dbReference type="Proteomes" id="UP000184211">
    <property type="component" value="Unassembled WGS sequence"/>
</dbReference>
<dbReference type="STRING" id="870908.SAMN04488044_0213"/>
<dbReference type="PROSITE" id="PS50949">
    <property type="entry name" value="HTH_GNTR"/>
    <property type="match status" value="1"/>
</dbReference>
<comment type="similarity">
    <text evidence="1">In the C-terminal section; belongs to the class-I pyridoxal-phosphate-dependent aminotransferase family.</text>
</comment>
<dbReference type="InterPro" id="IPR015421">
    <property type="entry name" value="PyrdxlP-dep_Trfase_major"/>
</dbReference>
<evidence type="ECO:0000313" key="7">
    <source>
        <dbReference type="EMBL" id="SHG23910.1"/>
    </source>
</evidence>
<dbReference type="SUPFAM" id="SSF53383">
    <property type="entry name" value="PLP-dependent transferases"/>
    <property type="match status" value="1"/>
</dbReference>
<dbReference type="GO" id="GO:0030170">
    <property type="term" value="F:pyridoxal phosphate binding"/>
    <property type="evidence" value="ECO:0007669"/>
    <property type="project" value="InterPro"/>
</dbReference>
<evidence type="ECO:0000256" key="5">
    <source>
        <dbReference type="ARBA" id="ARBA00023163"/>
    </source>
</evidence>
<proteinExistence type="inferred from homology"/>
<organism evidence="7 8">
    <name type="scientific">Cognatishimia maritima</name>
    <dbReference type="NCBI Taxonomy" id="870908"/>
    <lineage>
        <taxon>Bacteria</taxon>
        <taxon>Pseudomonadati</taxon>
        <taxon>Pseudomonadota</taxon>
        <taxon>Alphaproteobacteria</taxon>
        <taxon>Rhodobacterales</taxon>
        <taxon>Paracoccaceae</taxon>
        <taxon>Cognatishimia</taxon>
    </lineage>
</organism>
<feature type="domain" description="HTH gntR-type" evidence="6">
    <location>
        <begin position="14"/>
        <end position="82"/>
    </location>
</feature>
<keyword evidence="2" id="KW-0663">Pyridoxal phosphate</keyword>
<dbReference type="InterPro" id="IPR004839">
    <property type="entry name" value="Aminotransferase_I/II_large"/>
</dbReference>
<dbReference type="SMART" id="SM00345">
    <property type="entry name" value="HTH_GNTR"/>
    <property type="match status" value="1"/>
</dbReference>
<reference evidence="8" key="1">
    <citation type="submission" date="2016-11" db="EMBL/GenBank/DDBJ databases">
        <authorList>
            <person name="Varghese N."/>
            <person name="Submissions S."/>
        </authorList>
    </citation>
    <scope>NUCLEOTIDE SEQUENCE [LARGE SCALE GENOMIC DNA]</scope>
    <source>
        <strain evidence="8">DSM 28223</strain>
    </source>
</reference>
<evidence type="ECO:0000256" key="4">
    <source>
        <dbReference type="ARBA" id="ARBA00023125"/>
    </source>
</evidence>
<dbReference type="EMBL" id="FQWM01000001">
    <property type="protein sequence ID" value="SHG23910.1"/>
    <property type="molecule type" value="Genomic_DNA"/>
</dbReference>
<dbReference type="SUPFAM" id="SSF46785">
    <property type="entry name" value="Winged helix' DNA-binding domain"/>
    <property type="match status" value="1"/>
</dbReference>
<dbReference type="InterPro" id="IPR015422">
    <property type="entry name" value="PyrdxlP-dep_Trfase_small"/>
</dbReference>
<dbReference type="InterPro" id="IPR015424">
    <property type="entry name" value="PyrdxlP-dep_Trfase"/>
</dbReference>
<evidence type="ECO:0000256" key="2">
    <source>
        <dbReference type="ARBA" id="ARBA00022898"/>
    </source>
</evidence>